<organism evidence="1 2">
    <name type="scientific">Rhodanobacter denitrificans</name>
    <dbReference type="NCBI Taxonomy" id="666685"/>
    <lineage>
        <taxon>Bacteria</taxon>
        <taxon>Pseudomonadati</taxon>
        <taxon>Pseudomonadota</taxon>
        <taxon>Gammaproteobacteria</taxon>
        <taxon>Lysobacterales</taxon>
        <taxon>Rhodanobacteraceae</taxon>
        <taxon>Rhodanobacter</taxon>
    </lineage>
</organism>
<dbReference type="AlphaFoldDB" id="A0A2W5MPX4"/>
<comment type="caution">
    <text evidence="1">The sequence shown here is derived from an EMBL/GenBank/DDBJ whole genome shotgun (WGS) entry which is preliminary data.</text>
</comment>
<dbReference type="InterPro" id="IPR036460">
    <property type="entry name" value="Cu_amine_oxidase_C_sf"/>
</dbReference>
<name>A0A2W5MPX4_9GAMM</name>
<protein>
    <submittedName>
        <fullName evidence="1">Uncharacterized protein</fullName>
    </submittedName>
</protein>
<dbReference type="SUPFAM" id="SSF49998">
    <property type="entry name" value="Amine oxidase catalytic domain"/>
    <property type="match status" value="1"/>
</dbReference>
<dbReference type="Proteomes" id="UP000249046">
    <property type="component" value="Unassembled WGS sequence"/>
</dbReference>
<accession>A0A2W5MPX4</accession>
<dbReference type="GO" id="GO:0009308">
    <property type="term" value="P:amine metabolic process"/>
    <property type="evidence" value="ECO:0007669"/>
    <property type="project" value="InterPro"/>
</dbReference>
<proteinExistence type="predicted"/>
<dbReference type="GO" id="GO:0005507">
    <property type="term" value="F:copper ion binding"/>
    <property type="evidence" value="ECO:0007669"/>
    <property type="project" value="InterPro"/>
</dbReference>
<evidence type="ECO:0000313" key="2">
    <source>
        <dbReference type="Proteomes" id="UP000249046"/>
    </source>
</evidence>
<gene>
    <name evidence="1" type="ORF">DI564_00580</name>
</gene>
<dbReference type="GO" id="GO:0008131">
    <property type="term" value="F:primary methylamine oxidase activity"/>
    <property type="evidence" value="ECO:0007669"/>
    <property type="project" value="InterPro"/>
</dbReference>
<evidence type="ECO:0000313" key="1">
    <source>
        <dbReference type="EMBL" id="PZQ19773.1"/>
    </source>
</evidence>
<dbReference type="Gene3D" id="2.70.98.20">
    <property type="entry name" value="Copper amine oxidase, catalytic domain"/>
    <property type="match status" value="1"/>
</dbReference>
<sequence>MRRAHAPLLFAEYKGGAGGDCYRDWKDEPARILANTAVQNQLGVAPFGQLSLNVCDVSLAPTSFYGTCPYGQTTPAGSSCFTGVAIEDLGDEVRISAQYIADWYMYSSRWTFFKDGRIQPYFGFGNRNGTFNGVTHWHHNYWRMEFDIDNAGNQVVSESGSDKTNEFSALRSLTGGAEGGARTWEVRNPATGRGYRLVPGSGDYVVPTNDSGRGYHPVDFMATMQKTNEYGDSQSNDLFDCQMHENNLVNNESIANTRVALYYRVAVRDSTANDWPPGCSGASCIPQDSMICKNTGPMLVPFGDWSDYIHVSGNEGPINGVSP</sequence>
<dbReference type="EMBL" id="QFPO01000001">
    <property type="protein sequence ID" value="PZQ19773.1"/>
    <property type="molecule type" value="Genomic_DNA"/>
</dbReference>
<reference evidence="1 2" key="1">
    <citation type="submission" date="2017-08" db="EMBL/GenBank/DDBJ databases">
        <title>Infants hospitalized years apart are colonized by the same room-sourced microbial strains.</title>
        <authorList>
            <person name="Brooks B."/>
            <person name="Olm M.R."/>
            <person name="Firek B.A."/>
            <person name="Baker R."/>
            <person name="Thomas B.C."/>
            <person name="Morowitz M.J."/>
            <person name="Banfield J.F."/>
        </authorList>
    </citation>
    <scope>NUCLEOTIDE SEQUENCE [LARGE SCALE GENOMIC DNA]</scope>
    <source>
        <strain evidence="1">S2_005_003_R2_42</strain>
    </source>
</reference>
<dbReference type="GO" id="GO:0048038">
    <property type="term" value="F:quinone binding"/>
    <property type="evidence" value="ECO:0007669"/>
    <property type="project" value="InterPro"/>
</dbReference>